<organism evidence="3 4">
    <name type="scientific">Aliiroseovarius halocynthiae</name>
    <dbReference type="NCBI Taxonomy" id="985055"/>
    <lineage>
        <taxon>Bacteria</taxon>
        <taxon>Pseudomonadati</taxon>
        <taxon>Pseudomonadota</taxon>
        <taxon>Alphaproteobacteria</taxon>
        <taxon>Rhodobacterales</taxon>
        <taxon>Paracoccaceae</taxon>
        <taxon>Aliiroseovarius</taxon>
    </lineage>
</organism>
<evidence type="ECO:0000256" key="1">
    <source>
        <dbReference type="SAM" id="MobiDB-lite"/>
    </source>
</evidence>
<dbReference type="EMBL" id="VICH01000004">
    <property type="protein sequence ID" value="TQV69355.1"/>
    <property type="molecule type" value="Genomic_DNA"/>
</dbReference>
<gene>
    <name evidence="3" type="ORF">FIL88_07345</name>
</gene>
<evidence type="ECO:0000313" key="4">
    <source>
        <dbReference type="Proteomes" id="UP000315816"/>
    </source>
</evidence>
<protein>
    <submittedName>
        <fullName evidence="3">Uncharacterized protein</fullName>
    </submittedName>
</protein>
<feature type="region of interest" description="Disordered" evidence="1">
    <location>
        <begin position="1"/>
        <end position="48"/>
    </location>
</feature>
<proteinExistence type="predicted"/>
<keyword evidence="2" id="KW-1133">Transmembrane helix</keyword>
<comment type="caution">
    <text evidence="3">The sequence shown here is derived from an EMBL/GenBank/DDBJ whole genome shotgun (WGS) entry which is preliminary data.</text>
</comment>
<dbReference type="OrthoDB" id="7161641at2"/>
<keyword evidence="2" id="KW-0812">Transmembrane</keyword>
<evidence type="ECO:0000256" key="2">
    <source>
        <dbReference type="SAM" id="Phobius"/>
    </source>
</evidence>
<dbReference type="Proteomes" id="UP000315816">
    <property type="component" value="Unassembled WGS sequence"/>
</dbReference>
<evidence type="ECO:0000313" key="3">
    <source>
        <dbReference type="EMBL" id="TQV69355.1"/>
    </source>
</evidence>
<sequence length="1242" mass="131985">MIEITGGCKAGRTGRMTNDNAPDDDLTDVPRNGGALDSVSLRRGRPDEMTAEQAEAAVVASSVRRMPLRGLLERALMRRRRTRKASLAVETGAGMEGRSPPRLRETGSFDADAVSLELVPSRDVPDAPANAEPIVPKRKTPRKLKRRLGIWTVFLFGATALFLALVSMSATGRVVTLPDWVARKVEAQLNAQSDAIGLSLSRIELGVAESGRPRLRLVDLGVRDETGLEIGRLNAVEGSVLVWPVLAGRIEPANLALTGAQITVRRQADGGFALSFGQGIGASGDFASMLDGIDRVFEKGALSQTGEIRADALTITLEDARTGRIWQVTDGALVITQDEQHVTMSLSFDVFNQTETLAETVLEFRSAKDSSAAQFAARFKNALSADIAAQSPLLTFLGVVDAPISGELLTTVDEDGAISDLAGVLEFGAGGLSPGTGVEPVRFNGGRVQIDYDPERERMDFSEMAMSSDWLQASAAGHAYLRGWSDGWPTELIGQIQLSAAELNPSELFEETVLLGDGGGDFRLRLDPFEITIGHAYVTHEERHIAGTGRISANSDGWSLGFDSVADEVSPAQVIALWPEKYGAETRAWIRQNVISGKFRDVSVAWRKYGSAPAQINLSASYQDMTIHAVKKMQPIEHAAGRLVIEGRRLSVVADRGVVHPRNAKGEVAGVLDISGTQFTIPQLEEPKRVDAAPSTLDPPVPAEVDLAVAGQLGAVLHLLNAKPFDVFSSSEVKFGPNMVTGHATVRGHVDILMQSGDERDQITYNLDGELRNVETDKIVRGHKLSLPTASLRVTDTLLSLKGQGDLSGLSVSGTWELPLHARQAAENSTVFGTFPLGAEALDVFKVGLPSGSVRGEGRGSYRIDLAKGAAPRLSLEGDLKGVGLSIPALGWVKSRKTDGKITLTANLGTVPQVDQMVLTAPGLSAAGRVSVQPDGGLDTAVFDRVKLGGWLDAQVTLTGRGAGIPVAVNVTGGSMDMRRATVGSGKGGGVTHGQIPIDLNLDRLTISEGIILAPFKANLTAKSGGLSGRFEGRVSGKPRIQGVAARQNNGTAFRIESGDAGAVLREAGLFKSARNGKLVLVMTPTGGKGVYDGSLTITDDIDIHDAPAMAELLSAISVIGLLQQLGGKGITFTDVDARFRLDPEKVTIYESSASGHSMGISMDGYYFLGSEQMEMQGVISPFYIVNSAGRIFARRGEGLVGFNYNLGGTPSAPKVLVNPLSILTPGIFRDIFRRSPPPKPQ</sequence>
<dbReference type="AlphaFoldDB" id="A0A545SWL6"/>
<keyword evidence="4" id="KW-1185">Reference proteome</keyword>
<feature type="transmembrane region" description="Helical" evidence="2">
    <location>
        <begin position="148"/>
        <end position="168"/>
    </location>
</feature>
<name>A0A545SWL6_9RHOB</name>
<feature type="region of interest" description="Disordered" evidence="1">
    <location>
        <begin position="83"/>
        <end position="105"/>
    </location>
</feature>
<accession>A0A545SWL6</accession>
<keyword evidence="2" id="KW-0472">Membrane</keyword>
<reference evidence="3 4" key="1">
    <citation type="submission" date="2019-06" db="EMBL/GenBank/DDBJ databases">
        <title>A novel species of marine bacteria.</title>
        <authorList>
            <person name="Wang Y."/>
        </authorList>
    </citation>
    <scope>NUCLEOTIDE SEQUENCE [LARGE SCALE GENOMIC DNA]</scope>
    <source>
        <strain evidence="3 4">MA1-10</strain>
    </source>
</reference>